<evidence type="ECO:0000259" key="8">
    <source>
        <dbReference type="PROSITE" id="PS51324"/>
    </source>
</evidence>
<dbReference type="EC" id="1.8.3.2" evidence="6"/>
<dbReference type="GO" id="GO:0005739">
    <property type="term" value="C:mitochondrion"/>
    <property type="evidence" value="ECO:0007669"/>
    <property type="project" value="TreeGrafter"/>
</dbReference>
<keyword evidence="2 6" id="KW-0285">Flavoprotein</keyword>
<dbReference type="PANTHER" id="PTHR12645:SF1">
    <property type="entry name" value="FAD-LINKED SULFHYDRYL OXIDASE ERV2"/>
    <property type="match status" value="1"/>
</dbReference>
<keyword evidence="10" id="KW-1185">Reference proteome</keyword>
<evidence type="ECO:0000313" key="10">
    <source>
        <dbReference type="Proteomes" id="UP001202479"/>
    </source>
</evidence>
<dbReference type="RefSeq" id="XP_049182266.1">
    <property type="nucleotide sequence ID" value="XM_049326586.1"/>
</dbReference>
<dbReference type="Pfam" id="PF04777">
    <property type="entry name" value="Evr1_Alr"/>
    <property type="match status" value="1"/>
</dbReference>
<evidence type="ECO:0000256" key="5">
    <source>
        <dbReference type="ARBA" id="ARBA00023157"/>
    </source>
</evidence>
<comment type="cofactor">
    <cofactor evidence="1 6">
        <name>FAD</name>
        <dbReference type="ChEBI" id="CHEBI:57692"/>
    </cofactor>
</comment>
<proteinExistence type="predicted"/>
<feature type="region of interest" description="Disordered" evidence="7">
    <location>
        <begin position="1"/>
        <end position="64"/>
    </location>
</feature>
<evidence type="ECO:0000256" key="6">
    <source>
        <dbReference type="RuleBase" id="RU371123"/>
    </source>
</evidence>
<dbReference type="InterPro" id="IPR017905">
    <property type="entry name" value="ERV/ALR_sulphydryl_oxidase"/>
</dbReference>
<dbReference type="GO" id="GO:0050660">
    <property type="term" value="F:flavin adenine dinucleotide binding"/>
    <property type="evidence" value="ECO:0007669"/>
    <property type="project" value="TreeGrafter"/>
</dbReference>
<dbReference type="Proteomes" id="UP001202479">
    <property type="component" value="Unassembled WGS sequence"/>
</dbReference>
<dbReference type="Gene3D" id="1.20.120.310">
    <property type="entry name" value="ERV/ALR sulfhydryl oxidase domain"/>
    <property type="match status" value="1"/>
</dbReference>
<evidence type="ECO:0000256" key="1">
    <source>
        <dbReference type="ARBA" id="ARBA00001974"/>
    </source>
</evidence>
<evidence type="ECO:0000256" key="2">
    <source>
        <dbReference type="ARBA" id="ARBA00022630"/>
    </source>
</evidence>
<dbReference type="GeneID" id="73378270"/>
<name>A0AAI9WZL0_9ASCO</name>
<dbReference type="GO" id="GO:0016971">
    <property type="term" value="F:flavin-dependent sulfhydryl oxidase activity"/>
    <property type="evidence" value="ECO:0007669"/>
    <property type="project" value="InterPro"/>
</dbReference>
<dbReference type="EMBL" id="JAHUZD010000023">
    <property type="protein sequence ID" value="KAI3406521.1"/>
    <property type="molecule type" value="Genomic_DNA"/>
</dbReference>
<evidence type="ECO:0000256" key="3">
    <source>
        <dbReference type="ARBA" id="ARBA00022827"/>
    </source>
</evidence>
<dbReference type="PANTHER" id="PTHR12645">
    <property type="entry name" value="ALR/ERV"/>
    <property type="match status" value="1"/>
</dbReference>
<organism evidence="9 10">
    <name type="scientific">Candida oxycetoniae</name>
    <dbReference type="NCBI Taxonomy" id="497107"/>
    <lineage>
        <taxon>Eukaryota</taxon>
        <taxon>Fungi</taxon>
        <taxon>Dikarya</taxon>
        <taxon>Ascomycota</taxon>
        <taxon>Saccharomycotina</taxon>
        <taxon>Pichiomycetes</taxon>
        <taxon>Debaryomycetaceae</taxon>
        <taxon>Candida/Lodderomyces clade</taxon>
        <taxon>Candida</taxon>
    </lineage>
</organism>
<feature type="domain" description="ERV/ALR sulfhydryl oxidase" evidence="8">
    <location>
        <begin position="76"/>
        <end position="176"/>
    </location>
</feature>
<feature type="compositionally biased region" description="Polar residues" evidence="7">
    <location>
        <begin position="29"/>
        <end position="45"/>
    </location>
</feature>
<dbReference type="InterPro" id="IPR039799">
    <property type="entry name" value="ALR/ERV"/>
</dbReference>
<comment type="caution">
    <text evidence="9">The sequence shown here is derived from an EMBL/GenBank/DDBJ whole genome shotgun (WGS) entry which is preliminary data.</text>
</comment>
<feature type="compositionally biased region" description="Basic and acidic residues" evidence="7">
    <location>
        <begin position="19"/>
        <end position="28"/>
    </location>
</feature>
<dbReference type="PROSITE" id="PS51324">
    <property type="entry name" value="ERV_ALR"/>
    <property type="match status" value="1"/>
</dbReference>
<protein>
    <recommendedName>
        <fullName evidence="6">Sulfhydryl oxidase</fullName>
        <ecNumber evidence="6">1.8.3.2</ecNumber>
    </recommendedName>
</protein>
<evidence type="ECO:0000313" key="9">
    <source>
        <dbReference type="EMBL" id="KAI3406521.1"/>
    </source>
</evidence>
<gene>
    <name evidence="9" type="ORF">KGF56_000653</name>
</gene>
<dbReference type="SUPFAM" id="SSF69000">
    <property type="entry name" value="FAD-dependent thiol oxidase"/>
    <property type="match status" value="1"/>
</dbReference>
<comment type="catalytic activity">
    <reaction evidence="6">
        <text>2 R'C(R)SH + O2 = R'C(R)S-S(R)CR' + H2O2</text>
        <dbReference type="Rhea" id="RHEA:17357"/>
        <dbReference type="ChEBI" id="CHEBI:15379"/>
        <dbReference type="ChEBI" id="CHEBI:16240"/>
        <dbReference type="ChEBI" id="CHEBI:16520"/>
        <dbReference type="ChEBI" id="CHEBI:17412"/>
        <dbReference type="EC" id="1.8.3.2"/>
    </reaction>
</comment>
<keyword evidence="4 6" id="KW-0560">Oxidoreductase</keyword>
<keyword evidence="3 6" id="KW-0274">FAD</keyword>
<accession>A0AAI9WZL0</accession>
<sequence>MTTSSTKSLGNSLPINLTKDSEKNEVDSFKQQNAQQQPLQGSTSDETVDGNHGNQPVSAEETGRYTTTAFMPKMANEELKQELGRASWRLFHTILARYPDKPTQQEETTLFTYIQLFAQVYPCGDCARHFQKLLAQFPPQTKSRKTAAIWGCYIHNKVNQRLKKNEYDCTTILKDYDCGCGSDELESDYTLKGESMEKLRNLRLEKEGLQKGG</sequence>
<keyword evidence="5" id="KW-1015">Disulfide bond</keyword>
<dbReference type="FunFam" id="1.20.120.310:FF:000002">
    <property type="entry name" value="Sulfhydryl oxidase"/>
    <property type="match status" value="1"/>
</dbReference>
<evidence type="ECO:0000256" key="7">
    <source>
        <dbReference type="SAM" id="MobiDB-lite"/>
    </source>
</evidence>
<feature type="compositionally biased region" description="Polar residues" evidence="7">
    <location>
        <begin position="1"/>
        <end position="15"/>
    </location>
</feature>
<evidence type="ECO:0000256" key="4">
    <source>
        <dbReference type="ARBA" id="ARBA00023002"/>
    </source>
</evidence>
<dbReference type="AlphaFoldDB" id="A0AAI9WZL0"/>
<reference evidence="9" key="1">
    <citation type="journal article" date="2022" name="DNA Res.">
        <title>Genome analysis of five recently described species of the CUG-Ser clade uncovers Candida theae as a new hybrid lineage with pathogenic potential in the Candida parapsilosis species complex.</title>
        <authorList>
            <person name="Mixao V."/>
            <person name="Del Olmo V."/>
            <person name="Hegedusova E."/>
            <person name="Saus E."/>
            <person name="Pryszcz L."/>
            <person name="Cillingova A."/>
            <person name="Nosek J."/>
            <person name="Gabaldon T."/>
        </authorList>
    </citation>
    <scope>NUCLEOTIDE SEQUENCE</scope>
    <source>
        <strain evidence="9">CBS 10844</strain>
    </source>
</reference>
<dbReference type="InterPro" id="IPR036774">
    <property type="entry name" value="ERV/ALR_sulphydryl_oxid_sf"/>
</dbReference>